<name>A0ACB5STB7_AMBMO</name>
<gene>
    <name evidence="1" type="ORF">Amon02_000096300</name>
</gene>
<evidence type="ECO:0000313" key="2">
    <source>
        <dbReference type="Proteomes" id="UP001165064"/>
    </source>
</evidence>
<dbReference type="Proteomes" id="UP001165064">
    <property type="component" value="Unassembled WGS sequence"/>
</dbReference>
<keyword evidence="2" id="KW-1185">Reference proteome</keyword>
<comment type="caution">
    <text evidence="1">The sequence shown here is derived from an EMBL/GenBank/DDBJ whole genome shotgun (WGS) entry which is preliminary data.</text>
</comment>
<organism evidence="1 2">
    <name type="scientific">Ambrosiozyma monospora</name>
    <name type="common">Yeast</name>
    <name type="synonym">Endomycopsis monosporus</name>
    <dbReference type="NCBI Taxonomy" id="43982"/>
    <lineage>
        <taxon>Eukaryota</taxon>
        <taxon>Fungi</taxon>
        <taxon>Dikarya</taxon>
        <taxon>Ascomycota</taxon>
        <taxon>Saccharomycotina</taxon>
        <taxon>Pichiomycetes</taxon>
        <taxon>Pichiales</taxon>
        <taxon>Pichiaceae</taxon>
        <taxon>Ambrosiozyma</taxon>
    </lineage>
</organism>
<proteinExistence type="predicted"/>
<accession>A0ACB5STB7</accession>
<reference evidence="1" key="1">
    <citation type="submission" date="2023-04" db="EMBL/GenBank/DDBJ databases">
        <title>Ambrosiozyma monospora NBRC 10751.</title>
        <authorList>
            <person name="Ichikawa N."/>
            <person name="Sato H."/>
            <person name="Tonouchi N."/>
        </authorList>
    </citation>
    <scope>NUCLEOTIDE SEQUENCE</scope>
    <source>
        <strain evidence="1">NBRC 10751</strain>
    </source>
</reference>
<evidence type="ECO:0000313" key="1">
    <source>
        <dbReference type="EMBL" id="GME72370.1"/>
    </source>
</evidence>
<protein>
    <submittedName>
        <fullName evidence="1">Unnamed protein product</fullName>
    </submittedName>
</protein>
<sequence>MNEEDQTNLLGAKSESINKDDQGNDNDETGHGGYTKESYLFGNPWPYEVEWERDSLIMELGYNEDDEDAFTPNSVTASSGILAKGSSTSTLKLITSQDDSTSQSRFSSVGTFTGNVGGNFFPFGQTSPLPPLILPPHLQENQVKLPVSFPRLTTVSNAQTGKSIGGKKTIPTKTILTESDSTKTTSESKVSTVYVSVQSTLTKSVFKKLTSSSKYVLIKTITEIDKTDAATSIGGHYSLSDLAVFTKLDNKRLEQLGSSEKPISSLVSSSTSQSISHSSSSSSSTSTSPLTSTSALTSVLNSHHRDDKPKHQGPKTMPSLEEIIQQNQKGKDMTETGSERERLVMPQMPYFDKLNLQEKQFLHGSKSDDHAVKNGHEDDAEANDALSDHIMSRNSILFMFGIWVLSVILQHDF</sequence>
<dbReference type="EMBL" id="BSXS01000407">
    <property type="protein sequence ID" value="GME72370.1"/>
    <property type="molecule type" value="Genomic_DNA"/>
</dbReference>